<dbReference type="RefSeq" id="WP_262396281.1">
    <property type="nucleotide sequence ID" value="NZ_JACRTD010000015.1"/>
</dbReference>
<dbReference type="Pfam" id="PF24032">
    <property type="entry name" value="YQBQ"/>
    <property type="match status" value="1"/>
</dbReference>
<comment type="caution">
    <text evidence="2">The sequence shown here is derived from an EMBL/GenBank/DDBJ whole genome shotgun (WGS) entry which is preliminary data.</text>
</comment>
<proteinExistence type="predicted"/>
<keyword evidence="3" id="KW-1185">Reference proteome</keyword>
<organism evidence="2 3">
    <name type="scientific">Youxingia wuxianensis</name>
    <dbReference type="NCBI Taxonomy" id="2763678"/>
    <lineage>
        <taxon>Bacteria</taxon>
        <taxon>Bacillati</taxon>
        <taxon>Bacillota</taxon>
        <taxon>Clostridia</taxon>
        <taxon>Eubacteriales</taxon>
        <taxon>Oscillospiraceae</taxon>
        <taxon>Youxingia</taxon>
    </lineage>
</organism>
<protein>
    <recommendedName>
        <fullName evidence="1">YqbQ/XkdQ domain-containing protein</fullName>
    </recommendedName>
</protein>
<name>A0A926IIP0_9FIRM</name>
<dbReference type="InterPro" id="IPR056937">
    <property type="entry name" value="YqbQ/XkdQ"/>
</dbReference>
<dbReference type="Proteomes" id="UP000623678">
    <property type="component" value="Unassembled WGS sequence"/>
</dbReference>
<gene>
    <name evidence="2" type="ORF">H8705_13330</name>
</gene>
<accession>A0A926IIP0</accession>
<sequence>MKGGRNILLVDNADVSAVATNIKYQSNWNNGASTFTFEYPTAKGKLFANGSTVIFTYNGANIFYGFLFKTQISKQTYKCTAYDQLRYLKAKNSLMRQIEPLDSFLNVVAGTIGDRIRIGQIDSTEIPLSKYLFDNKTYLDMLYQSIQDNLVANSYYYTLRDNFGALDLRDTLDLRLPLIIGDNSLATDFDYSLSIDDDTYNYVKVAADNKDAGVREVYIAEDSSNIGKWGKLMLYEKVDSAMNAAQITERANMLLALKNKETETLKVDSIGDVRVFGGSGVKIEISQANLNMWAIVDSVTHKFERSQHTMTMNLVFGRWY</sequence>
<feature type="domain" description="YqbQ/XkdQ" evidence="1">
    <location>
        <begin position="22"/>
        <end position="314"/>
    </location>
</feature>
<dbReference type="EMBL" id="JACRTD010000015">
    <property type="protein sequence ID" value="MBC8586561.1"/>
    <property type="molecule type" value="Genomic_DNA"/>
</dbReference>
<reference evidence="2" key="1">
    <citation type="submission" date="2020-08" db="EMBL/GenBank/DDBJ databases">
        <title>Genome public.</title>
        <authorList>
            <person name="Liu C."/>
            <person name="Sun Q."/>
        </authorList>
    </citation>
    <scope>NUCLEOTIDE SEQUENCE</scope>
    <source>
        <strain evidence="2">NSJ-64</strain>
    </source>
</reference>
<dbReference type="AlphaFoldDB" id="A0A926IIP0"/>
<evidence type="ECO:0000313" key="2">
    <source>
        <dbReference type="EMBL" id="MBC8586561.1"/>
    </source>
</evidence>
<evidence type="ECO:0000259" key="1">
    <source>
        <dbReference type="Pfam" id="PF24032"/>
    </source>
</evidence>
<evidence type="ECO:0000313" key="3">
    <source>
        <dbReference type="Proteomes" id="UP000623678"/>
    </source>
</evidence>